<sequence length="132" mass="13538">MININLKTGLMINAVLTGITGLGLVLFAELSAIYLMPGAPVWLIATLGVALILFAVDVGLIARWKSASALLVGFVFAADLLWVVGVPAILMLMPSAFTALGVIASLAVTAAVGCFALVEWQGLKAIGSSEPA</sequence>
<dbReference type="Proteomes" id="UP000241764">
    <property type="component" value="Unassembled WGS sequence"/>
</dbReference>
<keyword evidence="3" id="KW-1185">Reference proteome</keyword>
<evidence type="ECO:0000256" key="1">
    <source>
        <dbReference type="SAM" id="Phobius"/>
    </source>
</evidence>
<dbReference type="AlphaFoldDB" id="A0A2P7BL15"/>
<accession>A0A2P7BL15</accession>
<dbReference type="OrthoDB" id="8115909at2"/>
<evidence type="ECO:0000313" key="3">
    <source>
        <dbReference type="Proteomes" id="UP000241764"/>
    </source>
</evidence>
<comment type="caution">
    <text evidence="2">The sequence shown here is derived from an EMBL/GenBank/DDBJ whole genome shotgun (WGS) entry which is preliminary data.</text>
</comment>
<feature type="transmembrane region" description="Helical" evidence="1">
    <location>
        <begin position="69"/>
        <end position="90"/>
    </location>
</feature>
<keyword evidence="1" id="KW-0812">Transmembrane</keyword>
<feature type="transmembrane region" description="Helical" evidence="1">
    <location>
        <begin position="96"/>
        <end position="118"/>
    </location>
</feature>
<reference evidence="3" key="1">
    <citation type="submission" date="2017-11" db="EMBL/GenBank/DDBJ databases">
        <authorList>
            <person name="Kuznetsova I."/>
            <person name="Sazanova A."/>
            <person name="Chirak E."/>
            <person name="Safronova V."/>
            <person name="Willems A."/>
        </authorList>
    </citation>
    <scope>NUCLEOTIDE SEQUENCE [LARGE SCALE GENOMIC DNA]</scope>
    <source>
        <strain evidence="3">CCBAU 03422</strain>
    </source>
</reference>
<dbReference type="EMBL" id="PGGM01000001">
    <property type="protein sequence ID" value="PSH67159.1"/>
    <property type="molecule type" value="Genomic_DNA"/>
</dbReference>
<feature type="transmembrane region" description="Helical" evidence="1">
    <location>
        <begin position="12"/>
        <end position="35"/>
    </location>
</feature>
<name>A0A2P7BL15_9HYPH</name>
<dbReference type="RefSeq" id="WP_106662227.1">
    <property type="nucleotide sequence ID" value="NZ_PGGM01000001.1"/>
</dbReference>
<keyword evidence="1" id="KW-1133">Transmembrane helix</keyword>
<keyword evidence="1" id="KW-0472">Membrane</keyword>
<protein>
    <submittedName>
        <fullName evidence="2">Uncharacterized protein</fullName>
    </submittedName>
</protein>
<organism evidence="2 3">
    <name type="scientific">Phyllobacterium sophorae</name>
    <dbReference type="NCBI Taxonomy" id="1520277"/>
    <lineage>
        <taxon>Bacteria</taxon>
        <taxon>Pseudomonadati</taxon>
        <taxon>Pseudomonadota</taxon>
        <taxon>Alphaproteobacteria</taxon>
        <taxon>Hyphomicrobiales</taxon>
        <taxon>Phyllobacteriaceae</taxon>
        <taxon>Phyllobacterium</taxon>
    </lineage>
</organism>
<gene>
    <name evidence="2" type="ORF">CU103_02005</name>
</gene>
<feature type="transmembrane region" description="Helical" evidence="1">
    <location>
        <begin position="41"/>
        <end position="62"/>
    </location>
</feature>
<proteinExistence type="predicted"/>
<evidence type="ECO:0000313" key="2">
    <source>
        <dbReference type="EMBL" id="PSH67159.1"/>
    </source>
</evidence>